<accession>A0A4D6XCS7</accession>
<dbReference type="AlphaFoldDB" id="A0A4D6XCS7"/>
<keyword evidence="1" id="KW-1133">Transmembrane helix</keyword>
<feature type="transmembrane region" description="Helical" evidence="1">
    <location>
        <begin position="51"/>
        <end position="70"/>
    </location>
</feature>
<gene>
    <name evidence="2" type="ORF">E6B08_19975</name>
</gene>
<keyword evidence="1" id="KW-0812">Transmembrane</keyword>
<name>A0A4D6XCS7_PSEPU</name>
<proteinExistence type="predicted"/>
<dbReference type="RefSeq" id="WP_136915612.1">
    <property type="nucleotide sequence ID" value="NZ_CP039371.1"/>
</dbReference>
<evidence type="ECO:0000313" key="3">
    <source>
        <dbReference type="Proteomes" id="UP000298551"/>
    </source>
</evidence>
<evidence type="ECO:0000256" key="1">
    <source>
        <dbReference type="SAM" id="Phobius"/>
    </source>
</evidence>
<reference evidence="3" key="1">
    <citation type="submission" date="2019-04" db="EMBL/GenBank/DDBJ databases">
        <title>Genome sequence of Pseudomonas putida 1290, an auxin catabolizing strain.</title>
        <authorList>
            <person name="Laird T.S."/>
            <person name="Leveau J.H.J."/>
        </authorList>
    </citation>
    <scope>NUCLEOTIDE SEQUENCE [LARGE SCALE GENOMIC DNA]</scope>
    <source>
        <strain evidence="3">1290</strain>
    </source>
</reference>
<dbReference type="EMBL" id="CP039371">
    <property type="protein sequence ID" value="QCI13493.1"/>
    <property type="molecule type" value="Genomic_DNA"/>
</dbReference>
<feature type="transmembrane region" description="Helical" evidence="1">
    <location>
        <begin position="12"/>
        <end position="31"/>
    </location>
</feature>
<protein>
    <submittedName>
        <fullName evidence="2">Uncharacterized protein</fullName>
    </submittedName>
</protein>
<organism evidence="2 3">
    <name type="scientific">Pseudomonas putida</name>
    <name type="common">Arthrobacter siderocapsulatus</name>
    <dbReference type="NCBI Taxonomy" id="303"/>
    <lineage>
        <taxon>Bacteria</taxon>
        <taxon>Pseudomonadati</taxon>
        <taxon>Pseudomonadota</taxon>
        <taxon>Gammaproteobacteria</taxon>
        <taxon>Pseudomonadales</taxon>
        <taxon>Pseudomonadaceae</taxon>
        <taxon>Pseudomonas</taxon>
    </lineage>
</organism>
<sequence length="101" mass="11348">MMPFSVRSSVVRGLLILGVVMVMLLMASMALQLSGPQLEWIKESRGSTPYLAYWRALLYTLIFAGWTGALRLRPPPEDQQRLLRLGLIGFSSIILVELSRV</sequence>
<evidence type="ECO:0000313" key="2">
    <source>
        <dbReference type="EMBL" id="QCI13493.1"/>
    </source>
</evidence>
<dbReference type="OrthoDB" id="6893307at2"/>
<keyword evidence="1" id="KW-0472">Membrane</keyword>
<dbReference type="Proteomes" id="UP000298551">
    <property type="component" value="Chromosome"/>
</dbReference>